<keyword evidence="2" id="KW-1185">Reference proteome</keyword>
<reference evidence="1 2" key="1">
    <citation type="submission" date="2019-05" db="EMBL/GenBank/DDBJ databases">
        <title>Another draft genome of Portunus trituberculatus and its Hox gene families provides insights of decapod evolution.</title>
        <authorList>
            <person name="Jeong J.-H."/>
            <person name="Song I."/>
            <person name="Kim S."/>
            <person name="Choi T."/>
            <person name="Kim D."/>
            <person name="Ryu S."/>
            <person name="Kim W."/>
        </authorList>
    </citation>
    <scope>NUCLEOTIDE SEQUENCE [LARGE SCALE GENOMIC DNA]</scope>
    <source>
        <tissue evidence="1">Muscle</tissue>
    </source>
</reference>
<gene>
    <name evidence="1" type="ORF">E2C01_024064</name>
</gene>
<comment type="caution">
    <text evidence="1">The sequence shown here is derived from an EMBL/GenBank/DDBJ whole genome shotgun (WGS) entry which is preliminary data.</text>
</comment>
<evidence type="ECO:0000313" key="2">
    <source>
        <dbReference type="Proteomes" id="UP000324222"/>
    </source>
</evidence>
<dbReference type="AlphaFoldDB" id="A0A5B7EBQ1"/>
<dbReference type="Proteomes" id="UP000324222">
    <property type="component" value="Unassembled WGS sequence"/>
</dbReference>
<proteinExistence type="predicted"/>
<name>A0A5B7EBQ1_PORTR</name>
<protein>
    <submittedName>
        <fullName evidence="1">Uncharacterized protein</fullName>
    </submittedName>
</protein>
<accession>A0A5B7EBQ1</accession>
<sequence>MPKMTLQGLYYIPAQGSTGFGPPLPVPVDRKLSAVLSPHRSTRRRLPTTRIGPAAQLALAATTFSSALLTTSTISPLPSKTAYRRIPFQTPLLRHRSPSLLSPTYVARHGEAGKSTRNTTPVQATQLDTGCIRSPPTDCQRGNAPVVAPGWRAVFPRLTVSSWRVGQSRVQPRLWRNPKLVVSADQSKKLQ</sequence>
<evidence type="ECO:0000313" key="1">
    <source>
        <dbReference type="EMBL" id="MPC30795.1"/>
    </source>
</evidence>
<organism evidence="1 2">
    <name type="scientific">Portunus trituberculatus</name>
    <name type="common">Swimming crab</name>
    <name type="synonym">Neptunus trituberculatus</name>
    <dbReference type="NCBI Taxonomy" id="210409"/>
    <lineage>
        <taxon>Eukaryota</taxon>
        <taxon>Metazoa</taxon>
        <taxon>Ecdysozoa</taxon>
        <taxon>Arthropoda</taxon>
        <taxon>Crustacea</taxon>
        <taxon>Multicrustacea</taxon>
        <taxon>Malacostraca</taxon>
        <taxon>Eumalacostraca</taxon>
        <taxon>Eucarida</taxon>
        <taxon>Decapoda</taxon>
        <taxon>Pleocyemata</taxon>
        <taxon>Brachyura</taxon>
        <taxon>Eubrachyura</taxon>
        <taxon>Portunoidea</taxon>
        <taxon>Portunidae</taxon>
        <taxon>Portuninae</taxon>
        <taxon>Portunus</taxon>
    </lineage>
</organism>
<dbReference type="EMBL" id="VSRR010002319">
    <property type="protein sequence ID" value="MPC30795.1"/>
    <property type="molecule type" value="Genomic_DNA"/>
</dbReference>